<proteinExistence type="predicted"/>
<dbReference type="InterPro" id="IPR011704">
    <property type="entry name" value="ATPase_dyneun-rel_AAA"/>
</dbReference>
<dbReference type="EMBL" id="PDCJ01000001">
    <property type="protein sequence ID" value="PEG31280.1"/>
    <property type="molecule type" value="Genomic_DNA"/>
</dbReference>
<dbReference type="RefSeq" id="WP_058295437.1">
    <property type="nucleotide sequence ID" value="NZ_LN890328.1"/>
</dbReference>
<protein>
    <recommendedName>
        <fullName evidence="3">ATPase dynein-related AAA domain-containing protein</fullName>
    </recommendedName>
</protein>
<dbReference type="AlphaFoldDB" id="A0A2A7MI83"/>
<gene>
    <name evidence="4" type="ORF">CQ394_06035</name>
</gene>
<dbReference type="Pfam" id="PF07728">
    <property type="entry name" value="AAA_5"/>
    <property type="match status" value="1"/>
</dbReference>
<dbReference type="SUPFAM" id="SSF52540">
    <property type="entry name" value="P-loop containing nucleoside triphosphate hydrolases"/>
    <property type="match status" value="1"/>
</dbReference>
<dbReference type="PANTHER" id="PTHR48103:SF2">
    <property type="entry name" value="MIDASIN"/>
    <property type="match status" value="1"/>
</dbReference>
<keyword evidence="5" id="KW-1185">Reference proteome</keyword>
<dbReference type="GO" id="GO:0005524">
    <property type="term" value="F:ATP binding"/>
    <property type="evidence" value="ECO:0007669"/>
    <property type="project" value="UniProtKB-KW"/>
</dbReference>
<dbReference type="GO" id="GO:0030687">
    <property type="term" value="C:preribosome, large subunit precursor"/>
    <property type="evidence" value="ECO:0007669"/>
    <property type="project" value="TreeGrafter"/>
</dbReference>
<dbReference type="Gene3D" id="3.40.50.300">
    <property type="entry name" value="P-loop containing nucleotide triphosphate hydrolases"/>
    <property type="match status" value="1"/>
</dbReference>
<reference evidence="4 5" key="1">
    <citation type="submission" date="2017-10" db="EMBL/GenBank/DDBJ databases">
        <title>Effective Description of Clostridium neonatale sp. nov. linked to necrotizing enterocolitis in neonates and a clarification of species assignable to the genus Clostridium (Prazmowski 1880) emend. Lawson and Rainey 2016.</title>
        <authorList>
            <person name="Bernard K."/>
            <person name="Burdz T."/>
            <person name="Wiebe D."/>
            <person name="Balcewich B."/>
            <person name="Alfa M."/>
            <person name="Bernier A.-M."/>
        </authorList>
    </citation>
    <scope>NUCLEOTIDE SEQUENCE [LARGE SCALE GENOMIC DNA]</scope>
    <source>
        <strain evidence="4 5">LCDC99A005</strain>
    </source>
</reference>
<dbReference type="GO" id="GO:0000027">
    <property type="term" value="P:ribosomal large subunit assembly"/>
    <property type="evidence" value="ECO:0007669"/>
    <property type="project" value="TreeGrafter"/>
</dbReference>
<evidence type="ECO:0000313" key="5">
    <source>
        <dbReference type="Proteomes" id="UP000220840"/>
    </source>
</evidence>
<keyword evidence="2" id="KW-0067">ATP-binding</keyword>
<comment type="caution">
    <text evidence="4">The sequence shown here is derived from an EMBL/GenBank/DDBJ whole genome shotgun (WGS) entry which is preliminary data.</text>
</comment>
<dbReference type="Proteomes" id="UP000220840">
    <property type="component" value="Unassembled WGS sequence"/>
</dbReference>
<organism evidence="4 5">
    <name type="scientific">Clostridium neonatale</name>
    <dbReference type="NCBI Taxonomy" id="137838"/>
    <lineage>
        <taxon>Bacteria</taxon>
        <taxon>Bacillati</taxon>
        <taxon>Bacillota</taxon>
        <taxon>Clostridia</taxon>
        <taxon>Eubacteriales</taxon>
        <taxon>Clostridiaceae</taxon>
        <taxon>Clostridium</taxon>
    </lineage>
</organism>
<dbReference type="STRING" id="137838.GCA_001458595_02677"/>
<dbReference type="PANTHER" id="PTHR48103">
    <property type="entry name" value="MIDASIN-RELATED"/>
    <property type="match status" value="1"/>
</dbReference>
<sequence length="511" mass="59668">MYIFKTAYRIKRKNSDSIYKGFGFRHLSDATQYYIHPKNELIPPKTTLCQPIGEALSLLSSMIVEINKGNTEKIGDIYFSDDNRIFFANINIQDDWRENGVVQYNIYNYKAFFDMETIRIAAYDMNNEYIRGDMEHLHPLYKLLPCIAVIIAKESRFNEDYSKLFNEYIKSPSVDLFANLHEDIYQNHKNYDYNVIYEDISDYDISRLKSYSSINKIVQDNKEDNSIRLHEKVIKFNVDEFSEQYRNLIPKLSDEFILPWKLKSVCNAVTEGDTLAVLLHGPSGTGKTISCKLICQETGIPIMDTINCTENLDEYILGKYIPEDDKIVFKESFVTKAVREGGAVIFEEINFAKPQYLAFLNSLLDDNGFVRLDNGEIVKRHKNFRFFATMNIGYYGTRELNQALYNRFNNIIEIGELSDKSIRRMLISRVPQCEPMVEKIISVFNKIKRKIENEELDMVISPRNLENWAKLAKYEGYVSAAEKTIIPIAKCDRIFEETIRSIIVLYKWKEE</sequence>
<dbReference type="InterPro" id="IPR027417">
    <property type="entry name" value="P-loop_NTPase"/>
</dbReference>
<feature type="domain" description="ATPase dynein-related AAA" evidence="3">
    <location>
        <begin position="277"/>
        <end position="408"/>
    </location>
</feature>
<evidence type="ECO:0000313" key="4">
    <source>
        <dbReference type="EMBL" id="PEG31280.1"/>
    </source>
</evidence>
<evidence type="ECO:0000256" key="1">
    <source>
        <dbReference type="ARBA" id="ARBA00022741"/>
    </source>
</evidence>
<dbReference type="OrthoDB" id="9771792at2"/>
<dbReference type="GO" id="GO:0016887">
    <property type="term" value="F:ATP hydrolysis activity"/>
    <property type="evidence" value="ECO:0007669"/>
    <property type="project" value="InterPro"/>
</dbReference>
<dbReference type="CDD" id="cd00009">
    <property type="entry name" value="AAA"/>
    <property type="match status" value="1"/>
</dbReference>
<accession>A0A2A7MI83</accession>
<evidence type="ECO:0000256" key="2">
    <source>
        <dbReference type="ARBA" id="ARBA00022840"/>
    </source>
</evidence>
<evidence type="ECO:0000259" key="3">
    <source>
        <dbReference type="Pfam" id="PF07728"/>
    </source>
</evidence>
<name>A0A2A7MI83_9CLOT</name>
<keyword evidence="1" id="KW-0547">Nucleotide-binding</keyword>